<comment type="caution">
    <text evidence="1">The sequence shown here is derived from an EMBL/GenBank/DDBJ whole genome shotgun (WGS) entry which is preliminary data.</text>
</comment>
<name>A0A016S440_9BILA</name>
<dbReference type="EMBL" id="JARK01001634">
    <property type="protein sequence ID" value="EYB85430.1"/>
    <property type="molecule type" value="Genomic_DNA"/>
</dbReference>
<sequence length="109" mass="12451">MTCHAPAIQAARSRQITRRIRRDKRRNRRDNSAYFCVRPAGVVPRETLWGCSTYEGGLKSFRNDKKNGGNRIHLIIHILAHSRLTHLIQSLPNPSVLSLLLSPSLKQTR</sequence>
<protein>
    <submittedName>
        <fullName evidence="1">Uncharacterized protein</fullName>
    </submittedName>
</protein>
<evidence type="ECO:0000313" key="1">
    <source>
        <dbReference type="EMBL" id="EYB85430.1"/>
    </source>
</evidence>
<accession>A0A016S440</accession>
<keyword evidence="2" id="KW-1185">Reference proteome</keyword>
<organism evidence="1 2">
    <name type="scientific">Ancylostoma ceylanicum</name>
    <dbReference type="NCBI Taxonomy" id="53326"/>
    <lineage>
        <taxon>Eukaryota</taxon>
        <taxon>Metazoa</taxon>
        <taxon>Ecdysozoa</taxon>
        <taxon>Nematoda</taxon>
        <taxon>Chromadorea</taxon>
        <taxon>Rhabditida</taxon>
        <taxon>Rhabditina</taxon>
        <taxon>Rhabditomorpha</taxon>
        <taxon>Strongyloidea</taxon>
        <taxon>Ancylostomatidae</taxon>
        <taxon>Ancylostomatinae</taxon>
        <taxon>Ancylostoma</taxon>
    </lineage>
</organism>
<reference evidence="2" key="1">
    <citation type="journal article" date="2015" name="Nat. Genet.">
        <title>The genome and transcriptome of the zoonotic hookworm Ancylostoma ceylanicum identify infection-specific gene families.</title>
        <authorList>
            <person name="Schwarz E.M."/>
            <person name="Hu Y."/>
            <person name="Antoshechkin I."/>
            <person name="Miller M.M."/>
            <person name="Sternberg P.W."/>
            <person name="Aroian R.V."/>
        </authorList>
    </citation>
    <scope>NUCLEOTIDE SEQUENCE</scope>
    <source>
        <strain evidence="2">HY135</strain>
    </source>
</reference>
<evidence type="ECO:0000313" key="2">
    <source>
        <dbReference type="Proteomes" id="UP000024635"/>
    </source>
</evidence>
<proteinExistence type="predicted"/>
<dbReference type="AlphaFoldDB" id="A0A016S440"/>
<dbReference type="Proteomes" id="UP000024635">
    <property type="component" value="Unassembled WGS sequence"/>
</dbReference>
<gene>
    <name evidence="1" type="primary">Acey_s0298.g1754</name>
    <name evidence="1" type="ORF">Y032_0298g1754</name>
</gene>